<proteinExistence type="predicted"/>
<dbReference type="Proteomes" id="UP000276133">
    <property type="component" value="Unassembled WGS sequence"/>
</dbReference>
<dbReference type="AlphaFoldDB" id="A0A3M7PU66"/>
<name>A0A3M7PU66_BRAPC</name>
<keyword evidence="2" id="KW-1185">Reference proteome</keyword>
<dbReference type="EMBL" id="REGN01008785">
    <property type="protein sequence ID" value="RNA02686.1"/>
    <property type="molecule type" value="Genomic_DNA"/>
</dbReference>
<sequence length="71" mass="8370">MDKLKLRSDQLYFYLSAESLSCGGTKHVLPKIHTAKFSIFYKANIIYKRNILQTNDQEFFLLTIVYNHLNI</sequence>
<evidence type="ECO:0000313" key="2">
    <source>
        <dbReference type="Proteomes" id="UP000276133"/>
    </source>
</evidence>
<comment type="caution">
    <text evidence="1">The sequence shown here is derived from an EMBL/GenBank/DDBJ whole genome shotgun (WGS) entry which is preliminary data.</text>
</comment>
<evidence type="ECO:0000313" key="1">
    <source>
        <dbReference type="EMBL" id="RNA02686.1"/>
    </source>
</evidence>
<gene>
    <name evidence="1" type="ORF">BpHYR1_033830</name>
</gene>
<organism evidence="1 2">
    <name type="scientific">Brachionus plicatilis</name>
    <name type="common">Marine rotifer</name>
    <name type="synonym">Brachionus muelleri</name>
    <dbReference type="NCBI Taxonomy" id="10195"/>
    <lineage>
        <taxon>Eukaryota</taxon>
        <taxon>Metazoa</taxon>
        <taxon>Spiralia</taxon>
        <taxon>Gnathifera</taxon>
        <taxon>Rotifera</taxon>
        <taxon>Eurotatoria</taxon>
        <taxon>Monogononta</taxon>
        <taxon>Pseudotrocha</taxon>
        <taxon>Ploima</taxon>
        <taxon>Brachionidae</taxon>
        <taxon>Brachionus</taxon>
    </lineage>
</organism>
<reference evidence="1 2" key="1">
    <citation type="journal article" date="2018" name="Sci. Rep.">
        <title>Genomic signatures of local adaptation to the degree of environmental predictability in rotifers.</title>
        <authorList>
            <person name="Franch-Gras L."/>
            <person name="Hahn C."/>
            <person name="Garcia-Roger E.M."/>
            <person name="Carmona M.J."/>
            <person name="Serra M."/>
            <person name="Gomez A."/>
        </authorList>
    </citation>
    <scope>NUCLEOTIDE SEQUENCE [LARGE SCALE GENOMIC DNA]</scope>
    <source>
        <strain evidence="1">HYR1</strain>
    </source>
</reference>
<accession>A0A3M7PU66</accession>
<protein>
    <submittedName>
        <fullName evidence="1">Uncharacterized protein</fullName>
    </submittedName>
</protein>